<dbReference type="InterPro" id="IPR049681">
    <property type="entry name" value="HVO_A0556-like"/>
</dbReference>
<protein>
    <recommendedName>
        <fullName evidence="3">Small CPxCG-related zinc finger protein</fullName>
    </recommendedName>
</protein>
<dbReference type="OrthoDB" id="245896at2157"/>
<reference evidence="1 2" key="1">
    <citation type="submission" date="2020-07" db="EMBL/GenBank/DDBJ databases">
        <authorList>
            <person name="Cui H."/>
        </authorList>
    </citation>
    <scope>NUCLEOTIDE SEQUENCE [LARGE SCALE GENOMIC DNA]</scope>
    <source>
        <strain evidence="1 2">YPL8</strain>
    </source>
</reference>
<dbReference type="GeneID" id="56034903"/>
<dbReference type="Proteomes" id="UP000509241">
    <property type="component" value="Chromosome"/>
</dbReference>
<evidence type="ECO:0000313" key="2">
    <source>
        <dbReference type="Proteomes" id="UP000509241"/>
    </source>
</evidence>
<evidence type="ECO:0000313" key="1">
    <source>
        <dbReference type="EMBL" id="QLG50307.1"/>
    </source>
</evidence>
<organism evidence="1 2">
    <name type="scientific">Natrinema halophilum</name>
    <dbReference type="NCBI Taxonomy" id="1699371"/>
    <lineage>
        <taxon>Archaea</taxon>
        <taxon>Methanobacteriati</taxon>
        <taxon>Methanobacteriota</taxon>
        <taxon>Stenosarchaea group</taxon>
        <taxon>Halobacteria</taxon>
        <taxon>Halobacteriales</taxon>
        <taxon>Natrialbaceae</taxon>
        <taxon>Natrinema</taxon>
    </lineage>
</organism>
<proteinExistence type="predicted"/>
<dbReference type="NCBIfam" id="NF041921">
    <property type="entry name" value="HVO_A0556"/>
    <property type="match status" value="1"/>
</dbReference>
<name>A0A7D5GJ83_9EURY</name>
<keyword evidence="2" id="KW-1185">Reference proteome</keyword>
<dbReference type="KEGG" id="haly:HYG82_16390"/>
<dbReference type="EMBL" id="CP058601">
    <property type="protein sequence ID" value="QLG50307.1"/>
    <property type="molecule type" value="Genomic_DNA"/>
</dbReference>
<gene>
    <name evidence="1" type="ORF">HYG82_16390</name>
</gene>
<dbReference type="RefSeq" id="WP_179262686.1">
    <property type="nucleotide sequence ID" value="NZ_CP058601.1"/>
</dbReference>
<sequence>MAKSETTQTSGKGRLLAILEGEPCPSCAEGQLEQSRYKNNRAVVCDSCGTPRAQVWTASTE</sequence>
<dbReference type="AlphaFoldDB" id="A0A7D5GJ83"/>
<accession>A0A7D5GJ83</accession>
<evidence type="ECO:0008006" key="3">
    <source>
        <dbReference type="Google" id="ProtNLM"/>
    </source>
</evidence>